<evidence type="ECO:0000313" key="20">
    <source>
        <dbReference type="Proteomes" id="UP000231358"/>
    </source>
</evidence>
<dbReference type="GO" id="GO:0006915">
    <property type="term" value="P:apoptotic process"/>
    <property type="evidence" value="ECO:0007669"/>
    <property type="project" value="UniProtKB-KW"/>
</dbReference>
<keyword evidence="12" id="KW-0472">Membrane</keyword>
<sequence>MLKQPYRRQLLRDRVDRLQTLDFTIPLFDGATENELKEFRDSIRDIQARYNQAADQSAVRHGNNPDKASFHLQELYVQAVIMKDRLDALIDNELFDWSIGNVAEERDLITARTIQGINTDDDEVEISPILTDPRFHGWAGRLPVPETPAGNSLFFWLFEAEDPTYGENLIIWFNGGPGCSSLIGLTTGNGPVSFDGNSTRLIQNPHSWTKLGHVLYVDQPVGTGYSTASNPYPVPDNDRVTSDFYKWLRNFFTLFPHLRSKQVHMIGESWAGIYIPYFASAIVQGQDSFPINLRSISIGDGTIGNAAAMSTITIGSFMHSQKDILQIPNEILSVFTEAEKICGFDHILKAADHYPPKGKIRIPGNPENRNYRRHQHLDVRNLVDETCNIEPTTPGMVRTSILNSTCYGPCATFATAFDYLGAMSASGAGKQCHDIYDTHNNCETIDPLDLLASYFSRADVQVALNLLPAAAGKDNDGNSPATLSPVNFAPCNSTILTTLLSSSSPVAPAYSILPDLVTTYKIPLHIYSGENDFLLNHFGTELSLQNMTWNGAQGFSQKPNRPFFSDNAAPTHSCDKENTTEACGDEAGVWGSERGVTYHLFWGAGHSVFGKKPREMFAYVRDVVVVVAG</sequence>
<comment type="caution">
    <text evidence="19">The sequence shown here is derived from an EMBL/GenBank/DDBJ whole genome shotgun (WGS) entry which is preliminary data.</text>
</comment>
<evidence type="ECO:0000256" key="5">
    <source>
        <dbReference type="ARBA" id="ARBA00022670"/>
    </source>
</evidence>
<dbReference type="GO" id="GO:0004185">
    <property type="term" value="F:serine-type carboxypeptidase activity"/>
    <property type="evidence" value="ECO:0007669"/>
    <property type="project" value="UniProtKB-EC"/>
</dbReference>
<gene>
    <name evidence="19" type="ORF">AARAC_001397</name>
</gene>
<evidence type="ECO:0000256" key="9">
    <source>
        <dbReference type="ARBA" id="ARBA00022801"/>
    </source>
</evidence>
<keyword evidence="20" id="KW-1185">Reference proteome</keyword>
<accession>A0A2G7G6X0</accession>
<keyword evidence="8" id="KW-0732">Signal</keyword>
<keyword evidence="10" id="KW-1133">Transmembrane helix</keyword>
<comment type="catalytic activity">
    <reaction evidence="1">
        <text>Preferential release of a C-terminal arginine or lysine residue.</text>
        <dbReference type="EC" id="3.4.16.6"/>
    </reaction>
</comment>
<dbReference type="GO" id="GO:0005802">
    <property type="term" value="C:trans-Golgi network"/>
    <property type="evidence" value="ECO:0007669"/>
    <property type="project" value="TreeGrafter"/>
</dbReference>
<protein>
    <recommendedName>
        <fullName evidence="17">Pheromone-processing carboxypeptidase KEX1</fullName>
        <ecNumber evidence="15">3.4.16.6</ecNumber>
    </recommendedName>
    <alternativeName>
        <fullName evidence="18">Carboxypeptidase D</fullName>
    </alternativeName>
    <alternativeName>
        <fullName evidence="16">Pheromone-processing carboxypeptidase kex1</fullName>
    </alternativeName>
</protein>
<evidence type="ECO:0000256" key="4">
    <source>
        <dbReference type="ARBA" id="ARBA00022645"/>
    </source>
</evidence>
<keyword evidence="13" id="KW-0325">Glycoprotein</keyword>
<dbReference type="PANTHER" id="PTHR11802">
    <property type="entry name" value="SERINE PROTEASE FAMILY S10 SERINE CARBOXYPEPTIDASE"/>
    <property type="match status" value="1"/>
</dbReference>
<proteinExistence type="inferred from homology"/>
<dbReference type="STRING" id="656916.A0A2G7G6X0"/>
<dbReference type="EC" id="3.4.16.6" evidence="15"/>
<evidence type="ECO:0000256" key="11">
    <source>
        <dbReference type="ARBA" id="ARBA00023034"/>
    </source>
</evidence>
<dbReference type="AlphaFoldDB" id="A0A2G7G6X0"/>
<evidence type="ECO:0000256" key="7">
    <source>
        <dbReference type="ARBA" id="ARBA00022703"/>
    </source>
</evidence>
<name>A0A2G7G6X0_9EURO</name>
<evidence type="ECO:0000313" key="19">
    <source>
        <dbReference type="EMBL" id="PIG88365.1"/>
    </source>
</evidence>
<dbReference type="Pfam" id="PF00450">
    <property type="entry name" value="Peptidase_S10"/>
    <property type="match status" value="1"/>
</dbReference>
<keyword evidence="7" id="KW-0053">Apoptosis</keyword>
<dbReference type="Proteomes" id="UP000231358">
    <property type="component" value="Unassembled WGS sequence"/>
</dbReference>
<dbReference type="InterPro" id="IPR029058">
    <property type="entry name" value="AB_hydrolase_fold"/>
</dbReference>
<keyword evidence="11" id="KW-0333">Golgi apparatus</keyword>
<evidence type="ECO:0000256" key="17">
    <source>
        <dbReference type="ARBA" id="ARBA00040628"/>
    </source>
</evidence>
<evidence type="ECO:0000256" key="8">
    <source>
        <dbReference type="ARBA" id="ARBA00022729"/>
    </source>
</evidence>
<keyword evidence="5" id="KW-0645">Protease</keyword>
<evidence type="ECO:0000256" key="13">
    <source>
        <dbReference type="ARBA" id="ARBA00023180"/>
    </source>
</evidence>
<keyword evidence="4 19" id="KW-0121">Carboxypeptidase</keyword>
<evidence type="ECO:0000256" key="15">
    <source>
        <dbReference type="ARBA" id="ARBA00038895"/>
    </source>
</evidence>
<keyword evidence="6" id="KW-0812">Transmembrane</keyword>
<dbReference type="Gene3D" id="3.40.50.1820">
    <property type="entry name" value="alpha/beta hydrolase"/>
    <property type="match status" value="1"/>
</dbReference>
<comment type="similarity">
    <text evidence="3">Belongs to the peptidase S10 family.</text>
</comment>
<evidence type="ECO:0000256" key="3">
    <source>
        <dbReference type="ARBA" id="ARBA00009431"/>
    </source>
</evidence>
<evidence type="ECO:0000256" key="12">
    <source>
        <dbReference type="ARBA" id="ARBA00023136"/>
    </source>
</evidence>
<evidence type="ECO:0000256" key="2">
    <source>
        <dbReference type="ARBA" id="ARBA00004393"/>
    </source>
</evidence>
<evidence type="ECO:0000256" key="6">
    <source>
        <dbReference type="ARBA" id="ARBA00022692"/>
    </source>
</evidence>
<dbReference type="PRINTS" id="PR00724">
    <property type="entry name" value="CRBOXYPTASEC"/>
</dbReference>
<reference evidence="19 20" key="1">
    <citation type="submission" date="2017-05" db="EMBL/GenBank/DDBJ databases">
        <title>Genome sequence for an aflatoxigenic pathogen of Argentinian peanut, Aspergillus arachidicola.</title>
        <authorList>
            <person name="Moore G."/>
            <person name="Beltz S.B."/>
            <person name="Mack B.M."/>
        </authorList>
    </citation>
    <scope>NUCLEOTIDE SEQUENCE [LARGE SCALE GENOMIC DNA]</scope>
    <source>
        <strain evidence="19 20">CBS 117610</strain>
    </source>
</reference>
<evidence type="ECO:0000256" key="18">
    <source>
        <dbReference type="ARBA" id="ARBA00042717"/>
    </source>
</evidence>
<dbReference type="SUPFAM" id="SSF53474">
    <property type="entry name" value="alpha/beta-Hydrolases"/>
    <property type="match status" value="1"/>
</dbReference>
<evidence type="ECO:0000256" key="14">
    <source>
        <dbReference type="ARBA" id="ARBA00037042"/>
    </source>
</evidence>
<comment type="function">
    <text evidence="14">Protease with a carboxypeptidase B-like function involved in the C-terminal processing of the lysine and arginine residues from protein precursors. Promotes cell fusion and is involved in the programmed cell death.</text>
</comment>
<evidence type="ECO:0000256" key="10">
    <source>
        <dbReference type="ARBA" id="ARBA00022989"/>
    </source>
</evidence>
<dbReference type="EMBL" id="NEXV01000108">
    <property type="protein sequence ID" value="PIG88365.1"/>
    <property type="molecule type" value="Genomic_DNA"/>
</dbReference>
<dbReference type="InterPro" id="IPR001563">
    <property type="entry name" value="Peptidase_S10"/>
</dbReference>
<comment type="subcellular location">
    <subcellularLocation>
        <location evidence="2">Golgi apparatus</location>
        <location evidence="2">trans-Golgi network membrane</location>
        <topology evidence="2">Single-pass type I membrane protein</topology>
    </subcellularLocation>
</comment>
<organism evidence="19 20">
    <name type="scientific">Aspergillus arachidicola</name>
    <dbReference type="NCBI Taxonomy" id="656916"/>
    <lineage>
        <taxon>Eukaryota</taxon>
        <taxon>Fungi</taxon>
        <taxon>Dikarya</taxon>
        <taxon>Ascomycota</taxon>
        <taxon>Pezizomycotina</taxon>
        <taxon>Eurotiomycetes</taxon>
        <taxon>Eurotiomycetidae</taxon>
        <taxon>Eurotiales</taxon>
        <taxon>Aspergillaceae</taxon>
        <taxon>Aspergillus</taxon>
        <taxon>Aspergillus subgen. Circumdati</taxon>
    </lineage>
</organism>
<keyword evidence="9" id="KW-0378">Hydrolase</keyword>
<dbReference type="PANTHER" id="PTHR11802:SF190">
    <property type="entry name" value="PHEROMONE-PROCESSING CARBOXYPEPTIDASE KEX1"/>
    <property type="match status" value="1"/>
</dbReference>
<evidence type="ECO:0000256" key="1">
    <source>
        <dbReference type="ARBA" id="ARBA00001003"/>
    </source>
</evidence>
<dbReference type="GO" id="GO:0006508">
    <property type="term" value="P:proteolysis"/>
    <property type="evidence" value="ECO:0007669"/>
    <property type="project" value="UniProtKB-KW"/>
</dbReference>
<evidence type="ECO:0000256" key="16">
    <source>
        <dbReference type="ARBA" id="ARBA00040403"/>
    </source>
</evidence>